<gene>
    <name evidence="2" type="ORF">SAMN02745824_2484</name>
</gene>
<reference evidence="3" key="1">
    <citation type="submission" date="2016-11" db="EMBL/GenBank/DDBJ databases">
        <authorList>
            <person name="Varghese N."/>
            <person name="Submissions S."/>
        </authorList>
    </citation>
    <scope>NUCLEOTIDE SEQUENCE [LARGE SCALE GENOMIC DNA]</scope>
    <source>
        <strain evidence="3">DSM 22363</strain>
    </source>
</reference>
<evidence type="ECO:0000313" key="2">
    <source>
        <dbReference type="EMBL" id="SIN97148.1"/>
    </source>
</evidence>
<evidence type="ECO:0000313" key="3">
    <source>
        <dbReference type="Proteomes" id="UP000185192"/>
    </source>
</evidence>
<protein>
    <recommendedName>
        <fullName evidence="4">UrcA family protein</fullName>
    </recommendedName>
</protein>
<evidence type="ECO:0008006" key="4">
    <source>
        <dbReference type="Google" id="ProtNLM"/>
    </source>
</evidence>
<proteinExistence type="predicted"/>
<feature type="chain" id="PRO_5009935970" description="UrcA family protein" evidence="1">
    <location>
        <begin position="20"/>
        <end position="113"/>
    </location>
</feature>
<sequence length="113" mass="12460">MSAIFTIALLSATSSVADADSMRMAYNNCLVDFTIEQLDAKTKRSVFAKSAREACASQRDAMAAAIKKDELEFGSTEQEATDYANEETENVVFAFIDGYADYMSSNTRPVREE</sequence>
<organism evidence="2 3">
    <name type="scientific">Parasphingorhabdus marina DSM 22363</name>
    <dbReference type="NCBI Taxonomy" id="1123272"/>
    <lineage>
        <taxon>Bacteria</taxon>
        <taxon>Pseudomonadati</taxon>
        <taxon>Pseudomonadota</taxon>
        <taxon>Alphaproteobacteria</taxon>
        <taxon>Sphingomonadales</taxon>
        <taxon>Sphingomonadaceae</taxon>
        <taxon>Parasphingorhabdus</taxon>
    </lineage>
</organism>
<evidence type="ECO:0000256" key="1">
    <source>
        <dbReference type="SAM" id="SignalP"/>
    </source>
</evidence>
<feature type="signal peptide" evidence="1">
    <location>
        <begin position="1"/>
        <end position="19"/>
    </location>
</feature>
<keyword evidence="1" id="KW-0732">Signal</keyword>
<dbReference type="Proteomes" id="UP000185192">
    <property type="component" value="Unassembled WGS sequence"/>
</dbReference>
<dbReference type="EMBL" id="FSQW01000002">
    <property type="protein sequence ID" value="SIN97148.1"/>
    <property type="molecule type" value="Genomic_DNA"/>
</dbReference>
<dbReference type="RefSeq" id="WP_074205508.1">
    <property type="nucleotide sequence ID" value="NZ_FSQW01000002.1"/>
</dbReference>
<dbReference type="AlphaFoldDB" id="A0A1N6FPH6"/>
<keyword evidence="3" id="KW-1185">Reference proteome</keyword>
<dbReference type="OrthoDB" id="7595447at2"/>
<name>A0A1N6FPH6_9SPHN</name>
<dbReference type="STRING" id="1123272.SAMN02745824_2484"/>
<accession>A0A1N6FPH6</accession>